<gene>
    <name evidence="4" type="ORF">MAR_016856</name>
</gene>
<reference evidence="4" key="1">
    <citation type="submission" date="2022-11" db="EMBL/GenBank/DDBJ databases">
        <title>Centuries of genome instability and evolution in soft-shell clam transmissible cancer (bioRxiv).</title>
        <authorList>
            <person name="Hart S.F.M."/>
            <person name="Yonemitsu M.A."/>
            <person name="Giersch R.M."/>
            <person name="Beal B.F."/>
            <person name="Arriagada G."/>
            <person name="Davis B.W."/>
            <person name="Ostrander E.A."/>
            <person name="Goff S.P."/>
            <person name="Metzger M.J."/>
        </authorList>
    </citation>
    <scope>NUCLEOTIDE SEQUENCE</scope>
    <source>
        <strain evidence="4">MELC-2E11</strain>
        <tissue evidence="4">Siphon/mantle</tissue>
    </source>
</reference>
<accession>A0ABY7EA74</accession>
<dbReference type="PRINTS" id="PR00072">
    <property type="entry name" value="MALOXRDTASE"/>
</dbReference>
<evidence type="ECO:0000259" key="3">
    <source>
        <dbReference type="SMART" id="SM01274"/>
    </source>
</evidence>
<dbReference type="InterPro" id="IPR046346">
    <property type="entry name" value="Aminoacid_DH-like_N_sf"/>
</dbReference>
<feature type="domain" description="Malic enzyme NAD-binding" evidence="2">
    <location>
        <begin position="267"/>
        <end position="517"/>
    </location>
</feature>
<comment type="similarity">
    <text evidence="1">Belongs to the malic enzymes family.</text>
</comment>
<dbReference type="NCBIfam" id="NF010052">
    <property type="entry name" value="PRK13529.1"/>
    <property type="match status" value="1"/>
</dbReference>
<evidence type="ECO:0000256" key="1">
    <source>
        <dbReference type="ARBA" id="ARBA00008785"/>
    </source>
</evidence>
<dbReference type="Gene3D" id="3.40.50.720">
    <property type="entry name" value="NAD(P)-binding Rossmann-like Domain"/>
    <property type="match status" value="1"/>
</dbReference>
<organism evidence="4 5">
    <name type="scientific">Mya arenaria</name>
    <name type="common">Soft-shell clam</name>
    <dbReference type="NCBI Taxonomy" id="6604"/>
    <lineage>
        <taxon>Eukaryota</taxon>
        <taxon>Metazoa</taxon>
        <taxon>Spiralia</taxon>
        <taxon>Lophotrochozoa</taxon>
        <taxon>Mollusca</taxon>
        <taxon>Bivalvia</taxon>
        <taxon>Autobranchia</taxon>
        <taxon>Heteroconchia</taxon>
        <taxon>Euheterodonta</taxon>
        <taxon>Imparidentia</taxon>
        <taxon>Neoheterodontei</taxon>
        <taxon>Myida</taxon>
        <taxon>Myoidea</taxon>
        <taxon>Myidae</taxon>
        <taxon>Mya</taxon>
    </lineage>
</organism>
<dbReference type="Gene3D" id="3.40.50.10380">
    <property type="entry name" value="Malic enzyme, N-terminal domain"/>
    <property type="match status" value="1"/>
</dbReference>
<dbReference type="EMBL" id="CP111017">
    <property type="protein sequence ID" value="WAR06898.1"/>
    <property type="molecule type" value="Genomic_DNA"/>
</dbReference>
<dbReference type="Pfam" id="PF03949">
    <property type="entry name" value="Malic_M"/>
    <property type="match status" value="1"/>
</dbReference>
<dbReference type="PANTHER" id="PTHR23406:SF90">
    <property type="entry name" value="MALIC ENZYME-RELATED"/>
    <property type="match status" value="1"/>
</dbReference>
<feature type="domain" description="Malic enzyme N-terminal" evidence="3">
    <location>
        <begin position="123"/>
        <end position="266"/>
    </location>
</feature>
<evidence type="ECO:0000313" key="4">
    <source>
        <dbReference type="EMBL" id="WAR06898.1"/>
    </source>
</evidence>
<dbReference type="SUPFAM" id="SSF53223">
    <property type="entry name" value="Aminoacid dehydrogenase-like, N-terminal domain"/>
    <property type="match status" value="1"/>
</dbReference>
<dbReference type="InterPro" id="IPR037062">
    <property type="entry name" value="Malic_N_dom_sf"/>
</dbReference>
<dbReference type="SUPFAM" id="SSF51735">
    <property type="entry name" value="NAD(P)-binding Rossmann-fold domains"/>
    <property type="match status" value="1"/>
</dbReference>
<dbReference type="CDD" id="cd05312">
    <property type="entry name" value="NAD_bind_1_malic_enz"/>
    <property type="match status" value="1"/>
</dbReference>
<proteinExistence type="inferred from homology"/>
<dbReference type="Gene3D" id="1.20.1370.30">
    <property type="match status" value="1"/>
</dbReference>
<dbReference type="InterPro" id="IPR012302">
    <property type="entry name" value="Malic_NAD-bd"/>
</dbReference>
<dbReference type="SMART" id="SM01274">
    <property type="entry name" value="malic"/>
    <property type="match status" value="1"/>
</dbReference>
<sequence>MSFNSILHVSNGLRSCLARAKISQVSVAAFHTSQKNDTRPKSPLPFPKKEMINNTKIRGIDILRDPKLNKGQAFTLRERQLMGIHGLLPPVIIDQETQLERVRANFRKRKTDVDRYIYLMALYDRNERLFYRSLIENVEEMMPIVYTPTVGKAVVVTDGERILGLGDLGVNGMGIPVGKLSLYTALGGIPPHQCLPVILDVGTNNKKLLEDPLYIGKRAPRITGPVYDEFIEEFVEAIVRRYGQTTLIQFEDFGNSNAFRILEKYCTASVAVAGIIASLRITKKKLSDNVFVMQGAGEANIGIANLLSLAMTEEGTPLEDARSKIWMVDSRGLIVNDRPKGGVSGHKKDFAKNHRPIDTLEEVVKEIKPTALIGAAAVSGAFTETILRDMAAFNERPIIFALSNPTSMAECTAEEAYTLTEGRCVFASGSPFLPVTYNGQTFYPGQGNNAYIFPGVALGLICFRVPHVTDSIFLRAAQACASLVTDEHLAQGRLYPPLSEIQNVSRKIATELGEQVYKEHLALLYPEPKDKEQFVVDHMYSTAYECFEPDTWDWPSN</sequence>
<name>A0ABY7EA74_MYAAR</name>
<dbReference type="PIRSF" id="PIRSF000106">
    <property type="entry name" value="ME"/>
    <property type="match status" value="1"/>
</dbReference>
<dbReference type="InterPro" id="IPR001891">
    <property type="entry name" value="Malic_OxRdtase"/>
</dbReference>
<evidence type="ECO:0000259" key="2">
    <source>
        <dbReference type="SMART" id="SM00919"/>
    </source>
</evidence>
<dbReference type="InterPro" id="IPR036291">
    <property type="entry name" value="NAD(P)-bd_dom_sf"/>
</dbReference>
<protein>
    <submittedName>
        <fullName evidence="4">MAOX-like protein</fullName>
    </submittedName>
</protein>
<dbReference type="SMART" id="SM00919">
    <property type="entry name" value="Malic_M"/>
    <property type="match status" value="1"/>
</dbReference>
<evidence type="ECO:0000313" key="5">
    <source>
        <dbReference type="Proteomes" id="UP001164746"/>
    </source>
</evidence>
<dbReference type="Pfam" id="PF00390">
    <property type="entry name" value="malic"/>
    <property type="match status" value="1"/>
</dbReference>
<dbReference type="PANTHER" id="PTHR23406">
    <property type="entry name" value="MALIC ENZYME-RELATED"/>
    <property type="match status" value="1"/>
</dbReference>
<keyword evidence="5" id="KW-1185">Reference proteome</keyword>
<dbReference type="InterPro" id="IPR012301">
    <property type="entry name" value="Malic_N_dom"/>
</dbReference>
<dbReference type="Proteomes" id="UP001164746">
    <property type="component" value="Chromosome 6"/>
</dbReference>